<dbReference type="InterPro" id="IPR016166">
    <property type="entry name" value="FAD-bd_PCMH"/>
</dbReference>
<feature type="signal peptide" evidence="5">
    <location>
        <begin position="1"/>
        <end position="17"/>
    </location>
</feature>
<dbReference type="PANTHER" id="PTHR42973:SF53">
    <property type="entry name" value="FAD-BINDING PCMH-TYPE DOMAIN-CONTAINING PROTEIN-RELATED"/>
    <property type="match status" value="1"/>
</dbReference>
<dbReference type="InterPro" id="IPR036318">
    <property type="entry name" value="FAD-bd_PCMH-like_sf"/>
</dbReference>
<reference evidence="7 8" key="1">
    <citation type="submission" date="2024-07" db="EMBL/GenBank/DDBJ databases">
        <title>Section-level genome sequencing and comparative genomics of Aspergillus sections Usti and Cavernicolus.</title>
        <authorList>
            <consortium name="Lawrence Berkeley National Laboratory"/>
            <person name="Nybo J.L."/>
            <person name="Vesth T.C."/>
            <person name="Theobald S."/>
            <person name="Frisvad J.C."/>
            <person name="Larsen T.O."/>
            <person name="Kjaerboelling I."/>
            <person name="Rothschild-Mancinelli K."/>
            <person name="Lyhne E.K."/>
            <person name="Kogle M.E."/>
            <person name="Barry K."/>
            <person name="Clum A."/>
            <person name="Na H."/>
            <person name="Ledsgaard L."/>
            <person name="Lin J."/>
            <person name="Lipzen A."/>
            <person name="Kuo A."/>
            <person name="Riley R."/>
            <person name="Mondo S."/>
            <person name="LaButti K."/>
            <person name="Haridas S."/>
            <person name="Pangalinan J."/>
            <person name="Salamov A.A."/>
            <person name="Simmons B.A."/>
            <person name="Magnuson J.K."/>
            <person name="Chen J."/>
            <person name="Drula E."/>
            <person name="Henrissat B."/>
            <person name="Wiebenga A."/>
            <person name="Lubbers R.J."/>
            <person name="Gomes A.C."/>
            <person name="Macurrencykelacurrency M.R."/>
            <person name="Stajich J."/>
            <person name="Grigoriev I.V."/>
            <person name="Mortensen U.H."/>
            <person name="De vries R.P."/>
            <person name="Baker S.E."/>
            <person name="Andersen M.R."/>
        </authorList>
    </citation>
    <scope>NUCLEOTIDE SEQUENCE [LARGE SCALE GENOMIC DNA]</scope>
    <source>
        <strain evidence="7 8">CBS 756.74</strain>
    </source>
</reference>
<dbReference type="PROSITE" id="PS51387">
    <property type="entry name" value="FAD_PCMH"/>
    <property type="match status" value="1"/>
</dbReference>
<dbReference type="Pfam" id="PF01565">
    <property type="entry name" value="FAD_binding_4"/>
    <property type="match status" value="1"/>
</dbReference>
<evidence type="ECO:0000256" key="1">
    <source>
        <dbReference type="ARBA" id="ARBA00005466"/>
    </source>
</evidence>
<evidence type="ECO:0000256" key="5">
    <source>
        <dbReference type="SAM" id="SignalP"/>
    </source>
</evidence>
<feature type="domain" description="FAD-binding PCMH-type" evidence="6">
    <location>
        <begin position="81"/>
        <end position="257"/>
    </location>
</feature>
<proteinExistence type="inferred from homology"/>
<evidence type="ECO:0000256" key="3">
    <source>
        <dbReference type="ARBA" id="ARBA00022827"/>
    </source>
</evidence>
<dbReference type="EMBL" id="JBFXLR010000060">
    <property type="protein sequence ID" value="KAL2841131.1"/>
    <property type="molecule type" value="Genomic_DNA"/>
</dbReference>
<evidence type="ECO:0000259" key="6">
    <source>
        <dbReference type="PROSITE" id="PS51387"/>
    </source>
</evidence>
<dbReference type="RefSeq" id="XP_070894426.1">
    <property type="nucleotide sequence ID" value="XM_071048611.1"/>
</dbReference>
<keyword evidence="8" id="KW-1185">Reference proteome</keyword>
<keyword evidence="2" id="KW-0285">Flavoprotein</keyword>
<dbReference type="InterPro" id="IPR050416">
    <property type="entry name" value="FAD-linked_Oxidoreductase"/>
</dbReference>
<keyword evidence="5" id="KW-0732">Signal</keyword>
<protein>
    <recommendedName>
        <fullName evidence="6">FAD-binding PCMH-type domain-containing protein</fullName>
    </recommendedName>
</protein>
<dbReference type="SUPFAM" id="SSF56176">
    <property type="entry name" value="FAD-binding/transporter-associated domain-like"/>
    <property type="match status" value="1"/>
</dbReference>
<accession>A0ABR4JM66</accession>
<dbReference type="PROSITE" id="PS51257">
    <property type="entry name" value="PROKAR_LIPOPROTEIN"/>
    <property type="match status" value="1"/>
</dbReference>
<keyword evidence="3" id="KW-0274">FAD</keyword>
<dbReference type="InterPro" id="IPR006094">
    <property type="entry name" value="Oxid_FAD_bind_N"/>
</dbReference>
<comment type="similarity">
    <text evidence="1">Belongs to the oxygen-dependent FAD-linked oxidoreductase family.</text>
</comment>
<dbReference type="InterPro" id="IPR016169">
    <property type="entry name" value="FAD-bd_PCMH_sub2"/>
</dbReference>
<sequence length="522" mass="56526">MSRAVFFVFLLLGSSCAMKVCPSTVISVLEAANVLRTCPADGAVSACCTALKTSPLAEQVSYPSNPAYHTSLSTFWRADIQQTYPACIVQPRNTEDVSLTLSILVESNDNTPRCQFSIRSGGHGTVLGSTNREYGVTVDLSLLNSTVYNPEAGTASIGPGARWKGVYTALAEYGVAVPGGRGGTVGVGGFVTGGGNSFHSARYGFTCDAVVNFEIVLASGAIIHANETSHPTLFKSLKGGSGNFGIVTRFDIETFPSTDLWGGIVVYEHASTVDSQVDALVQFTANVHRDPNASLIPLYTYKSEVGVPLIVNSFVYAEPVAYPDAFGAFYALPNVSDSMRFTGVEGLVGELEPEAGLHNNFFTLTFANDPAILKKAISIHDRMIEETKKRARSESWSIISLFQPLPRLFAELGQKKRGGNVLGLDEKGDYILDLLWLTWDDVEDTELFDWIGETFVAELDEFARSVGGDYPYVYLNYAAGNQDPLRSYGAENLEFMQRVAEKYDPLGVFQEQVPGGFKVTKA</sequence>
<dbReference type="GeneID" id="98163775"/>
<keyword evidence="4" id="KW-0560">Oxidoreductase</keyword>
<gene>
    <name evidence="7" type="ORF">BJX68DRAFT_278837</name>
</gene>
<dbReference type="Proteomes" id="UP001610444">
    <property type="component" value="Unassembled WGS sequence"/>
</dbReference>
<organism evidence="7 8">
    <name type="scientific">Aspergillus pseudodeflectus</name>
    <dbReference type="NCBI Taxonomy" id="176178"/>
    <lineage>
        <taxon>Eukaryota</taxon>
        <taxon>Fungi</taxon>
        <taxon>Dikarya</taxon>
        <taxon>Ascomycota</taxon>
        <taxon>Pezizomycotina</taxon>
        <taxon>Eurotiomycetes</taxon>
        <taxon>Eurotiomycetidae</taxon>
        <taxon>Eurotiales</taxon>
        <taxon>Aspergillaceae</taxon>
        <taxon>Aspergillus</taxon>
        <taxon>Aspergillus subgen. Nidulantes</taxon>
    </lineage>
</organism>
<feature type="chain" id="PRO_5046933191" description="FAD-binding PCMH-type domain-containing protein" evidence="5">
    <location>
        <begin position="18"/>
        <end position="522"/>
    </location>
</feature>
<evidence type="ECO:0000313" key="7">
    <source>
        <dbReference type="EMBL" id="KAL2841131.1"/>
    </source>
</evidence>
<dbReference type="PANTHER" id="PTHR42973">
    <property type="entry name" value="BINDING OXIDOREDUCTASE, PUTATIVE (AFU_ORTHOLOGUE AFUA_1G17690)-RELATED"/>
    <property type="match status" value="1"/>
</dbReference>
<evidence type="ECO:0000256" key="4">
    <source>
        <dbReference type="ARBA" id="ARBA00023002"/>
    </source>
</evidence>
<name>A0ABR4JM66_9EURO</name>
<evidence type="ECO:0000256" key="2">
    <source>
        <dbReference type="ARBA" id="ARBA00022630"/>
    </source>
</evidence>
<comment type="caution">
    <text evidence="7">The sequence shown here is derived from an EMBL/GenBank/DDBJ whole genome shotgun (WGS) entry which is preliminary data.</text>
</comment>
<evidence type="ECO:0000313" key="8">
    <source>
        <dbReference type="Proteomes" id="UP001610444"/>
    </source>
</evidence>
<dbReference type="Gene3D" id="3.30.465.10">
    <property type="match status" value="1"/>
</dbReference>